<gene>
    <name evidence="2" type="ORF">EK21DRAFT_54498</name>
</gene>
<comment type="caution">
    <text evidence="2">The sequence shown here is derived from an EMBL/GenBank/DDBJ whole genome shotgun (WGS) entry which is preliminary data.</text>
</comment>
<proteinExistence type="predicted"/>
<reference evidence="2" key="1">
    <citation type="journal article" date="2020" name="Stud. Mycol.">
        <title>101 Dothideomycetes genomes: a test case for predicting lifestyles and emergence of pathogens.</title>
        <authorList>
            <person name="Haridas S."/>
            <person name="Albert R."/>
            <person name="Binder M."/>
            <person name="Bloem J."/>
            <person name="Labutti K."/>
            <person name="Salamov A."/>
            <person name="Andreopoulos B."/>
            <person name="Baker S."/>
            <person name="Barry K."/>
            <person name="Bills G."/>
            <person name="Bluhm B."/>
            <person name="Cannon C."/>
            <person name="Castanera R."/>
            <person name="Culley D."/>
            <person name="Daum C."/>
            <person name="Ezra D."/>
            <person name="Gonzalez J."/>
            <person name="Henrissat B."/>
            <person name="Kuo A."/>
            <person name="Liang C."/>
            <person name="Lipzen A."/>
            <person name="Lutzoni F."/>
            <person name="Magnuson J."/>
            <person name="Mondo S."/>
            <person name="Nolan M."/>
            <person name="Ohm R."/>
            <person name="Pangilinan J."/>
            <person name="Park H.-J."/>
            <person name="Ramirez L."/>
            <person name="Alfaro M."/>
            <person name="Sun H."/>
            <person name="Tritt A."/>
            <person name="Yoshinaga Y."/>
            <person name="Zwiers L.-H."/>
            <person name="Turgeon B."/>
            <person name="Goodwin S."/>
            <person name="Spatafora J."/>
            <person name="Crous P."/>
            <person name="Grigoriev I."/>
        </authorList>
    </citation>
    <scope>NUCLEOTIDE SEQUENCE</scope>
    <source>
        <strain evidence="2">CBS 110217</strain>
    </source>
</reference>
<dbReference type="PANTHER" id="PTHR33112">
    <property type="entry name" value="DOMAIN PROTEIN, PUTATIVE-RELATED"/>
    <property type="match status" value="1"/>
</dbReference>
<dbReference type="Proteomes" id="UP000799777">
    <property type="component" value="Unassembled WGS sequence"/>
</dbReference>
<feature type="domain" description="Heterokaryon incompatibility" evidence="1">
    <location>
        <begin position="53"/>
        <end position="155"/>
    </location>
</feature>
<dbReference type="InterPro" id="IPR010730">
    <property type="entry name" value="HET"/>
</dbReference>
<dbReference type="PANTHER" id="PTHR33112:SF13">
    <property type="entry name" value="HETEROKARYON INCOMPATIBILITY DOMAIN-CONTAINING PROTEIN"/>
    <property type="match status" value="1"/>
</dbReference>
<accession>A0A9P4LQ11</accession>
<dbReference type="Pfam" id="PF06985">
    <property type="entry name" value="HET"/>
    <property type="match status" value="1"/>
</dbReference>
<protein>
    <submittedName>
        <fullName evidence="2">HET-domain-containing protein</fullName>
    </submittedName>
</protein>
<evidence type="ECO:0000259" key="1">
    <source>
        <dbReference type="Pfam" id="PF06985"/>
    </source>
</evidence>
<organism evidence="2 3">
    <name type="scientific">Setomelanomma holmii</name>
    <dbReference type="NCBI Taxonomy" id="210430"/>
    <lineage>
        <taxon>Eukaryota</taxon>
        <taxon>Fungi</taxon>
        <taxon>Dikarya</taxon>
        <taxon>Ascomycota</taxon>
        <taxon>Pezizomycotina</taxon>
        <taxon>Dothideomycetes</taxon>
        <taxon>Pleosporomycetidae</taxon>
        <taxon>Pleosporales</taxon>
        <taxon>Pleosporineae</taxon>
        <taxon>Phaeosphaeriaceae</taxon>
        <taxon>Setomelanomma</taxon>
    </lineage>
</organism>
<dbReference type="AlphaFoldDB" id="A0A9P4LQ11"/>
<dbReference type="OrthoDB" id="2958217at2759"/>
<keyword evidence="3" id="KW-1185">Reference proteome</keyword>
<name>A0A9P4LQ11_9PLEO</name>
<evidence type="ECO:0000313" key="3">
    <source>
        <dbReference type="Proteomes" id="UP000799777"/>
    </source>
</evidence>
<dbReference type="EMBL" id="ML978157">
    <property type="protein sequence ID" value="KAF2035671.1"/>
    <property type="molecule type" value="Genomic_DNA"/>
</dbReference>
<evidence type="ECO:0000313" key="2">
    <source>
        <dbReference type="EMBL" id="KAF2035671.1"/>
    </source>
</evidence>
<sequence>MIIKNCLEDCLAAHDECAHSAPHFTSDVPHEVRFLEVKYQGVLLVEGMTPDRYACLSHCWGSRQDIYKTKIENLRAHCMVWIAKSQIPRTIQDSIDICQRFKIKYLWIDSLCIIQDSDEDWNKQASMMADVYENAWITIAASHSQNPTEGCFTHNDTYKYWPLFKRAWAFQELSISPRVIHFGPREVIWHCLFNRSEHLQRYWHDMVWRYSRAGLTFHKDRLPAIAALTSRVRDMKTNDRYLSGLWEFSICHDLIWYSVLRPNSMAGEPITSAEKRAT</sequence>